<dbReference type="Pfam" id="PF16859">
    <property type="entry name" value="TetR_C_11"/>
    <property type="match status" value="1"/>
</dbReference>
<evidence type="ECO:0000256" key="3">
    <source>
        <dbReference type="ARBA" id="ARBA00023163"/>
    </source>
</evidence>
<dbReference type="InterPro" id="IPR001647">
    <property type="entry name" value="HTH_TetR"/>
</dbReference>
<feature type="compositionally biased region" description="Basic and acidic residues" evidence="5">
    <location>
        <begin position="1"/>
        <end position="11"/>
    </location>
</feature>
<organism evidence="7 8">
    <name type="scientific">Streptosporangium brasiliense</name>
    <dbReference type="NCBI Taxonomy" id="47480"/>
    <lineage>
        <taxon>Bacteria</taxon>
        <taxon>Bacillati</taxon>
        <taxon>Actinomycetota</taxon>
        <taxon>Actinomycetes</taxon>
        <taxon>Streptosporangiales</taxon>
        <taxon>Streptosporangiaceae</taxon>
        <taxon>Streptosporangium</taxon>
    </lineage>
</organism>
<comment type="caution">
    <text evidence="7">The sequence shown here is derived from an EMBL/GenBank/DDBJ whole genome shotgun (WGS) entry which is preliminary data.</text>
</comment>
<keyword evidence="3" id="KW-0804">Transcription</keyword>
<dbReference type="EMBL" id="JAUSRB010000002">
    <property type="protein sequence ID" value="MDP9867630.1"/>
    <property type="molecule type" value="Genomic_DNA"/>
</dbReference>
<sequence>MQDGSHLESKRRPGGRTARNRAAVLDATLAELVEHGYAETSMEKIAMRAGVATSTVYRRWTNLEGVIQDLAHRFADDAGVPNGGESFPDSGDLETDLRALAGAFLTIYAHVAQRVWLDVMVAAAVRDPAARETLSAVVASRIRETSLLVRRAIDRGEVPADTDAEEVIRMVAAPFYYRMLVTAEPIDSALADRVAAMAAHAARAGILVRRATPPEQ</sequence>
<evidence type="ECO:0000259" key="6">
    <source>
        <dbReference type="PROSITE" id="PS50977"/>
    </source>
</evidence>
<name>A0ABT9REE5_9ACTN</name>
<dbReference type="Gene3D" id="1.10.357.10">
    <property type="entry name" value="Tetracycline Repressor, domain 2"/>
    <property type="match status" value="1"/>
</dbReference>
<evidence type="ECO:0000256" key="2">
    <source>
        <dbReference type="ARBA" id="ARBA00023125"/>
    </source>
</evidence>
<protein>
    <submittedName>
        <fullName evidence="7">AcrR family transcriptional regulator</fullName>
    </submittedName>
</protein>
<feature type="DNA-binding region" description="H-T-H motif" evidence="4">
    <location>
        <begin position="41"/>
        <end position="60"/>
    </location>
</feature>
<dbReference type="InterPro" id="IPR050109">
    <property type="entry name" value="HTH-type_TetR-like_transc_reg"/>
</dbReference>
<dbReference type="SUPFAM" id="SSF46689">
    <property type="entry name" value="Homeodomain-like"/>
    <property type="match status" value="1"/>
</dbReference>
<accession>A0ABT9REE5</accession>
<evidence type="ECO:0000313" key="8">
    <source>
        <dbReference type="Proteomes" id="UP001230426"/>
    </source>
</evidence>
<evidence type="ECO:0000256" key="5">
    <source>
        <dbReference type="SAM" id="MobiDB-lite"/>
    </source>
</evidence>
<dbReference type="InterPro" id="IPR011075">
    <property type="entry name" value="TetR_C"/>
</dbReference>
<dbReference type="PROSITE" id="PS50977">
    <property type="entry name" value="HTH_TETR_2"/>
    <property type="match status" value="1"/>
</dbReference>
<dbReference type="RefSeq" id="WP_306869457.1">
    <property type="nucleotide sequence ID" value="NZ_JAUSRB010000002.1"/>
</dbReference>
<dbReference type="InterPro" id="IPR009057">
    <property type="entry name" value="Homeodomain-like_sf"/>
</dbReference>
<evidence type="ECO:0000313" key="7">
    <source>
        <dbReference type="EMBL" id="MDP9867630.1"/>
    </source>
</evidence>
<dbReference type="Proteomes" id="UP001230426">
    <property type="component" value="Unassembled WGS sequence"/>
</dbReference>
<dbReference type="SUPFAM" id="SSF48498">
    <property type="entry name" value="Tetracyclin repressor-like, C-terminal domain"/>
    <property type="match status" value="1"/>
</dbReference>
<evidence type="ECO:0000256" key="4">
    <source>
        <dbReference type="PROSITE-ProRule" id="PRU00335"/>
    </source>
</evidence>
<dbReference type="InterPro" id="IPR036271">
    <property type="entry name" value="Tet_transcr_reg_TetR-rel_C_sf"/>
</dbReference>
<keyword evidence="1" id="KW-0805">Transcription regulation</keyword>
<keyword evidence="2 4" id="KW-0238">DNA-binding</keyword>
<dbReference type="PANTHER" id="PTHR30055:SF148">
    <property type="entry name" value="TETR-FAMILY TRANSCRIPTIONAL REGULATOR"/>
    <property type="match status" value="1"/>
</dbReference>
<feature type="domain" description="HTH tetR-type" evidence="6">
    <location>
        <begin position="18"/>
        <end position="78"/>
    </location>
</feature>
<evidence type="ECO:0000256" key="1">
    <source>
        <dbReference type="ARBA" id="ARBA00023015"/>
    </source>
</evidence>
<dbReference type="Gene3D" id="1.10.10.60">
    <property type="entry name" value="Homeodomain-like"/>
    <property type="match status" value="1"/>
</dbReference>
<proteinExistence type="predicted"/>
<dbReference type="Pfam" id="PF00440">
    <property type="entry name" value="TetR_N"/>
    <property type="match status" value="1"/>
</dbReference>
<feature type="region of interest" description="Disordered" evidence="5">
    <location>
        <begin position="1"/>
        <end position="20"/>
    </location>
</feature>
<gene>
    <name evidence="7" type="ORF">J2S55_006896</name>
</gene>
<dbReference type="PANTHER" id="PTHR30055">
    <property type="entry name" value="HTH-TYPE TRANSCRIPTIONAL REGULATOR RUTR"/>
    <property type="match status" value="1"/>
</dbReference>
<keyword evidence="8" id="KW-1185">Reference proteome</keyword>
<reference evidence="7 8" key="1">
    <citation type="submission" date="2023-07" db="EMBL/GenBank/DDBJ databases">
        <title>Sequencing the genomes of 1000 actinobacteria strains.</title>
        <authorList>
            <person name="Klenk H.-P."/>
        </authorList>
    </citation>
    <scope>NUCLEOTIDE SEQUENCE [LARGE SCALE GENOMIC DNA]</scope>
    <source>
        <strain evidence="7 8">DSM 44109</strain>
    </source>
</reference>